<dbReference type="Gene3D" id="3.40.1260.10">
    <property type="entry name" value="DsrEFH-like"/>
    <property type="match status" value="1"/>
</dbReference>
<proteinExistence type="predicted"/>
<evidence type="ECO:0000313" key="3">
    <source>
        <dbReference type="Proteomes" id="UP000672009"/>
    </source>
</evidence>
<dbReference type="PANTHER" id="PTHR37691:SF1">
    <property type="entry name" value="BLR3518 PROTEIN"/>
    <property type="match status" value="1"/>
</dbReference>
<evidence type="ECO:0000256" key="1">
    <source>
        <dbReference type="SAM" id="SignalP"/>
    </source>
</evidence>
<keyword evidence="3" id="KW-1185">Reference proteome</keyword>
<keyword evidence="1" id="KW-0732">Signal</keyword>
<gene>
    <name evidence="2" type="ORF">J9260_16985</name>
</gene>
<dbReference type="InterPro" id="IPR003787">
    <property type="entry name" value="Sulphur_relay_DsrE/F-like"/>
</dbReference>
<dbReference type="EMBL" id="CP072793">
    <property type="protein sequence ID" value="QTR53373.1"/>
    <property type="molecule type" value="Genomic_DNA"/>
</dbReference>
<sequence length="191" mass="20099">MLKPIILGLLMTASSVAGLAIADDAKPAEPKAEAAAAPAADAKPAEAKFDPGVPAPKVADDYYAGAEKVVVHVTMEGDEKKYLGVLGNVSNYIKALEQTGKKTDAIVVMNGDGLGLLTTAKQVEMNADSKLPAKIAELKEKGVKFQICYNTLTGRKIKFADLYDAKPEDVIPSGVAEAGRLQSQGYQLLKP</sequence>
<dbReference type="Proteomes" id="UP000672009">
    <property type="component" value="Chromosome"/>
</dbReference>
<feature type="chain" id="PRO_5038099590" evidence="1">
    <location>
        <begin position="23"/>
        <end position="191"/>
    </location>
</feature>
<name>A0A975IH88_9GAMM</name>
<dbReference type="RefSeq" id="WP_210218891.1">
    <property type="nucleotide sequence ID" value="NZ_CP072793.1"/>
</dbReference>
<organism evidence="2 3">
    <name type="scientific">Thiothrix unzii</name>
    <dbReference type="NCBI Taxonomy" id="111769"/>
    <lineage>
        <taxon>Bacteria</taxon>
        <taxon>Pseudomonadati</taxon>
        <taxon>Pseudomonadota</taxon>
        <taxon>Gammaproteobacteria</taxon>
        <taxon>Thiotrichales</taxon>
        <taxon>Thiotrichaceae</taxon>
        <taxon>Thiothrix</taxon>
    </lineage>
</organism>
<protein>
    <submittedName>
        <fullName evidence="2">DsrE family protein</fullName>
    </submittedName>
</protein>
<dbReference type="KEGG" id="tun:J9260_16985"/>
<dbReference type="PANTHER" id="PTHR37691">
    <property type="entry name" value="BLR3518 PROTEIN"/>
    <property type="match status" value="1"/>
</dbReference>
<accession>A0A975IH88</accession>
<evidence type="ECO:0000313" key="2">
    <source>
        <dbReference type="EMBL" id="QTR53373.1"/>
    </source>
</evidence>
<dbReference type="Pfam" id="PF02635">
    <property type="entry name" value="DsrE"/>
    <property type="match status" value="1"/>
</dbReference>
<dbReference type="AlphaFoldDB" id="A0A975IH88"/>
<dbReference type="InterPro" id="IPR027396">
    <property type="entry name" value="DsrEFH-like"/>
</dbReference>
<reference evidence="2" key="1">
    <citation type="submission" date="2021-04" db="EMBL/GenBank/DDBJ databases">
        <title>Genomics, taxonomy and metabolism of representatives of sulfur bacteria of the genus Thiothrix: Thiothrix fructosivorans QT, Thiothrix unzii A1T and three new species, Thiothrix subterranea sp. nov., Thiothrix litoralis sp. nov. and 'Candidatus Thiothrix anitrata' sp. nov.</title>
        <authorList>
            <person name="Ravin N.V."/>
            <person name="Smolyakov D."/>
            <person name="Rudenko T.S."/>
            <person name="Mardanov A.V."/>
            <person name="Beletsky A.V."/>
            <person name="Markov N.D."/>
            <person name="Fomenkov A.I."/>
            <person name="Roberts R.J."/>
            <person name="Karnachuk O.V."/>
            <person name="Novikov A."/>
            <person name="Grabovich M.Y."/>
        </authorList>
    </citation>
    <scope>NUCLEOTIDE SEQUENCE</scope>
    <source>
        <strain evidence="2">A1</strain>
    </source>
</reference>
<feature type="signal peptide" evidence="1">
    <location>
        <begin position="1"/>
        <end position="22"/>
    </location>
</feature>
<dbReference type="SUPFAM" id="SSF75169">
    <property type="entry name" value="DsrEFH-like"/>
    <property type="match status" value="1"/>
</dbReference>